<proteinExistence type="predicted"/>
<protein>
    <submittedName>
        <fullName evidence="3">Transposase</fullName>
    </submittedName>
</protein>
<evidence type="ECO:0000259" key="2">
    <source>
        <dbReference type="PROSITE" id="PS50994"/>
    </source>
</evidence>
<evidence type="ECO:0000313" key="3">
    <source>
        <dbReference type="EMBL" id="MFC0629523.1"/>
    </source>
</evidence>
<accession>A0ABV6QZ96</accession>
<dbReference type="InterPro" id="IPR001584">
    <property type="entry name" value="Integrase_cat-core"/>
</dbReference>
<dbReference type="PROSITE" id="PS50994">
    <property type="entry name" value="INTEGRASE"/>
    <property type="match status" value="1"/>
</dbReference>
<feature type="non-terminal residue" evidence="3">
    <location>
        <position position="306"/>
    </location>
</feature>
<gene>
    <name evidence="3" type="ORF">ACFFGN_36010</name>
</gene>
<feature type="region of interest" description="Disordered" evidence="1">
    <location>
        <begin position="1"/>
        <end position="23"/>
    </location>
</feature>
<keyword evidence="4" id="KW-1185">Reference proteome</keyword>
<dbReference type="InterPro" id="IPR050900">
    <property type="entry name" value="Transposase_IS3/IS150/IS904"/>
</dbReference>
<evidence type="ECO:0000256" key="1">
    <source>
        <dbReference type="SAM" id="MobiDB-lite"/>
    </source>
</evidence>
<dbReference type="Pfam" id="PF00665">
    <property type="entry name" value="rve"/>
    <property type="match status" value="1"/>
</dbReference>
<feature type="compositionally biased region" description="Basic and acidic residues" evidence="1">
    <location>
        <begin position="11"/>
        <end position="21"/>
    </location>
</feature>
<organism evidence="3 4">
    <name type="scientific">Kribbella deserti</name>
    <dbReference type="NCBI Taxonomy" id="1926257"/>
    <lineage>
        <taxon>Bacteria</taxon>
        <taxon>Bacillati</taxon>
        <taxon>Actinomycetota</taxon>
        <taxon>Actinomycetes</taxon>
        <taxon>Propionibacteriales</taxon>
        <taxon>Kribbellaceae</taxon>
        <taxon>Kribbella</taxon>
    </lineage>
</organism>
<name>A0ABV6QZ96_9ACTN</name>
<dbReference type="InterPro" id="IPR012337">
    <property type="entry name" value="RNaseH-like_sf"/>
</dbReference>
<dbReference type="PANTHER" id="PTHR46889:SF4">
    <property type="entry name" value="TRANSPOSASE INSO FOR INSERTION SEQUENCE ELEMENT IS911B-RELATED"/>
    <property type="match status" value="1"/>
</dbReference>
<dbReference type="InterPro" id="IPR036397">
    <property type="entry name" value="RNaseH_sf"/>
</dbReference>
<comment type="caution">
    <text evidence="3">The sequence shown here is derived from an EMBL/GenBank/DDBJ whole genome shotgun (WGS) entry which is preliminary data.</text>
</comment>
<reference evidence="3 4" key="1">
    <citation type="submission" date="2024-09" db="EMBL/GenBank/DDBJ databases">
        <authorList>
            <person name="Sun Q."/>
            <person name="Mori K."/>
        </authorList>
    </citation>
    <scope>NUCLEOTIDE SEQUENCE [LARGE SCALE GENOMIC DNA]</scope>
    <source>
        <strain evidence="3 4">CGMCC 1.15906</strain>
    </source>
</reference>
<dbReference type="EMBL" id="JBHLTC010000064">
    <property type="protein sequence ID" value="MFC0629523.1"/>
    <property type="molecule type" value="Genomic_DNA"/>
</dbReference>
<dbReference type="PANTHER" id="PTHR46889">
    <property type="entry name" value="TRANSPOSASE INSF FOR INSERTION SEQUENCE IS3B-RELATED"/>
    <property type="match status" value="1"/>
</dbReference>
<feature type="domain" description="Integrase catalytic" evidence="2">
    <location>
        <begin position="105"/>
        <end position="267"/>
    </location>
</feature>
<evidence type="ECO:0000313" key="4">
    <source>
        <dbReference type="Proteomes" id="UP001589890"/>
    </source>
</evidence>
<dbReference type="Gene3D" id="3.30.420.10">
    <property type="entry name" value="Ribonuclease H-like superfamily/Ribonuclease H"/>
    <property type="match status" value="1"/>
</dbReference>
<dbReference type="Proteomes" id="UP001589890">
    <property type="component" value="Unassembled WGS sequence"/>
</dbReference>
<sequence>MSRSTWHYRTSPRERVADPVPHKHRAYRSRIPAADRRVIAARITAAWTAGHSVDHAFASAWDNGVMLGSRRSWWRVAAEIADQSVRPVVPTRRGTKTPRQAPVLEATGPGQVWSWDITDLHSPWRGAAFKAYSVIDIYSRKIVAWRVEDREADHLAKDMFQRAFAEHGTPRVVHADSGPAMRSNTLKKLFADAGITQTHNRPRVSNDNPYSESEFRTMKYRPNYPGTFTDLAHARAHLTGYVPWYNSQHKHSGIALFTPDEVHNGTWRHRWHQRHRTQQSYYNAHPERFRHRPHTPAPAGTVGINL</sequence>
<dbReference type="SUPFAM" id="SSF53098">
    <property type="entry name" value="Ribonuclease H-like"/>
    <property type="match status" value="1"/>
</dbReference>